<proteinExistence type="predicted"/>
<gene>
    <name evidence="2" type="ORF">EV657_10550</name>
</gene>
<evidence type="ECO:0000256" key="1">
    <source>
        <dbReference type="SAM" id="MobiDB-lite"/>
    </source>
</evidence>
<feature type="region of interest" description="Disordered" evidence="1">
    <location>
        <begin position="207"/>
        <end position="226"/>
    </location>
</feature>
<protein>
    <submittedName>
        <fullName evidence="2">Uncharacterized protein</fullName>
    </submittedName>
</protein>
<organism evidence="2 3">
    <name type="scientific">Rhodovulum visakhapatnamense</name>
    <dbReference type="NCBI Taxonomy" id="364297"/>
    <lineage>
        <taxon>Bacteria</taxon>
        <taxon>Pseudomonadati</taxon>
        <taxon>Pseudomonadota</taxon>
        <taxon>Alphaproteobacteria</taxon>
        <taxon>Rhodobacterales</taxon>
        <taxon>Paracoccaceae</taxon>
        <taxon>Rhodovulum</taxon>
    </lineage>
</organism>
<feature type="region of interest" description="Disordered" evidence="1">
    <location>
        <begin position="1"/>
        <end position="33"/>
    </location>
</feature>
<dbReference type="RefSeq" id="WP_134077404.1">
    <property type="nucleotide sequence ID" value="NZ_SOEB01000005.1"/>
</dbReference>
<feature type="region of interest" description="Disordered" evidence="1">
    <location>
        <begin position="61"/>
        <end position="80"/>
    </location>
</feature>
<dbReference type="AlphaFoldDB" id="A0A4R8FWD3"/>
<evidence type="ECO:0000313" key="3">
    <source>
        <dbReference type="Proteomes" id="UP000295484"/>
    </source>
</evidence>
<accession>A0A4R8FWD3</accession>
<reference evidence="2 3" key="1">
    <citation type="submission" date="2019-03" db="EMBL/GenBank/DDBJ databases">
        <title>Genomic Encyclopedia of Type Strains, Phase IV (KMG-IV): sequencing the most valuable type-strain genomes for metagenomic binning, comparative biology and taxonomic classification.</title>
        <authorList>
            <person name="Goeker M."/>
        </authorList>
    </citation>
    <scope>NUCLEOTIDE SEQUENCE [LARGE SCALE GENOMIC DNA]</scope>
    <source>
        <strain evidence="2 3">JA181</strain>
    </source>
</reference>
<name>A0A4R8FWD3_9RHOB</name>
<evidence type="ECO:0000313" key="2">
    <source>
        <dbReference type="EMBL" id="TDX31203.1"/>
    </source>
</evidence>
<feature type="compositionally biased region" description="Low complexity" evidence="1">
    <location>
        <begin position="11"/>
        <end position="27"/>
    </location>
</feature>
<dbReference type="Proteomes" id="UP000295484">
    <property type="component" value="Unassembled WGS sequence"/>
</dbReference>
<comment type="caution">
    <text evidence="2">The sequence shown here is derived from an EMBL/GenBank/DDBJ whole genome shotgun (WGS) entry which is preliminary data.</text>
</comment>
<dbReference type="EMBL" id="SOEB01000005">
    <property type="protein sequence ID" value="TDX31203.1"/>
    <property type="molecule type" value="Genomic_DNA"/>
</dbReference>
<sequence length="308" mass="33975">MKSSDTRSRPRVPARTAATAPRHAPSPVSATAPLDTLRGLAETSAPVQRLRALGPALQREVDTSSSPFLPTYGPNETPAWKKETGIPKWALDELGGNEEVTLICSLKDGIIGSVYFPEGGRIRTTHGSGPEKEQTPERVTQQFNMDMSKARKIFKDGSPKLLASLYDKTDATKTEEERKKEAAKAWDRAFKSWLSNQLVKTPKEKLPDWIEPVTGPDSAFDPTTGAPPKDRKLFEVFTTLEGVVTGWHPSRGLAAKFQTSKKVVNVLNAAIEQIKGIKDPGERNKAFYAYIKPRIPEFAAQIRKPDQV</sequence>